<feature type="domain" description="Carbohydrate kinase PfkB" evidence="1">
    <location>
        <begin position="172"/>
        <end position="304"/>
    </location>
</feature>
<evidence type="ECO:0000259" key="1">
    <source>
        <dbReference type="Pfam" id="PF00294"/>
    </source>
</evidence>
<dbReference type="AlphaFoldDB" id="A0A9P5TNL1"/>
<name>A0A9P5TNL1_GYMJU</name>
<sequence length="335" mass="36646">MAPSKSFVTLGMFIIDEFLFMDEDGQPTGRTLEPQGSRIGGGGTYAAIGARIWLPPPQIGMIVDKGTDFPNSIHERLLRYGNEMWMFRDQPHCGTTRAINSYRGELRGFEYKTPRIRLTPKDITGTELARPKILHFICSPGRASAIMSEVEEGWKPITIYEPIPDRCVPEELPALKKVLPLISILSPNAEEALSLLSTPLPSTKNSIENAADRFLGFGVGDEGSGWVVIRSGAMGVYLKSRDTQGTWVTAFWTAKDGDKIVDVTGAGNAFLGGLAAGLVLSGDLFQATLYATISSSFIIEQEGLPSLTRAPSGTELWNGDEPLKRLEILQQRNEK</sequence>
<reference evidence="2" key="1">
    <citation type="submission" date="2020-11" db="EMBL/GenBank/DDBJ databases">
        <authorList>
            <consortium name="DOE Joint Genome Institute"/>
            <person name="Ahrendt S."/>
            <person name="Riley R."/>
            <person name="Andreopoulos W."/>
            <person name="LaButti K."/>
            <person name="Pangilinan J."/>
            <person name="Ruiz-duenas F.J."/>
            <person name="Barrasa J.M."/>
            <person name="Sanchez-Garcia M."/>
            <person name="Camarero S."/>
            <person name="Miyauchi S."/>
            <person name="Serrano A."/>
            <person name="Linde D."/>
            <person name="Babiker R."/>
            <person name="Drula E."/>
            <person name="Ayuso-Fernandez I."/>
            <person name="Pacheco R."/>
            <person name="Padilla G."/>
            <person name="Ferreira P."/>
            <person name="Barriuso J."/>
            <person name="Kellner H."/>
            <person name="Castanera R."/>
            <person name="Alfaro M."/>
            <person name="Ramirez L."/>
            <person name="Pisabarro A.G."/>
            <person name="Kuo A."/>
            <person name="Tritt A."/>
            <person name="Lipzen A."/>
            <person name="He G."/>
            <person name="Yan M."/>
            <person name="Ng V."/>
            <person name="Cullen D."/>
            <person name="Martin F."/>
            <person name="Rosso M.-N."/>
            <person name="Henrissat B."/>
            <person name="Hibbett D."/>
            <person name="Martinez A.T."/>
            <person name="Grigoriev I.V."/>
        </authorList>
    </citation>
    <scope>NUCLEOTIDE SEQUENCE</scope>
    <source>
        <strain evidence="2">AH 44721</strain>
    </source>
</reference>
<dbReference type="Gene3D" id="3.40.1190.20">
    <property type="match status" value="1"/>
</dbReference>
<dbReference type="PANTHER" id="PTHR47098">
    <property type="entry name" value="PROTEIN MAK32"/>
    <property type="match status" value="1"/>
</dbReference>
<accession>A0A9P5TNL1</accession>
<evidence type="ECO:0000313" key="2">
    <source>
        <dbReference type="EMBL" id="KAF8901708.1"/>
    </source>
</evidence>
<dbReference type="PANTHER" id="PTHR47098:SF2">
    <property type="entry name" value="PROTEIN MAK32"/>
    <property type="match status" value="1"/>
</dbReference>
<keyword evidence="3" id="KW-1185">Reference proteome</keyword>
<dbReference type="EMBL" id="JADNYJ010000040">
    <property type="protein sequence ID" value="KAF8901708.1"/>
    <property type="molecule type" value="Genomic_DNA"/>
</dbReference>
<organism evidence="2 3">
    <name type="scientific">Gymnopilus junonius</name>
    <name type="common">Spectacular rustgill mushroom</name>
    <name type="synonym">Gymnopilus spectabilis subsp. junonius</name>
    <dbReference type="NCBI Taxonomy" id="109634"/>
    <lineage>
        <taxon>Eukaryota</taxon>
        <taxon>Fungi</taxon>
        <taxon>Dikarya</taxon>
        <taxon>Basidiomycota</taxon>
        <taxon>Agaricomycotina</taxon>
        <taxon>Agaricomycetes</taxon>
        <taxon>Agaricomycetidae</taxon>
        <taxon>Agaricales</taxon>
        <taxon>Agaricineae</taxon>
        <taxon>Hymenogastraceae</taxon>
        <taxon>Gymnopilus</taxon>
    </lineage>
</organism>
<dbReference type="InterPro" id="IPR029056">
    <property type="entry name" value="Ribokinase-like"/>
</dbReference>
<evidence type="ECO:0000313" key="3">
    <source>
        <dbReference type="Proteomes" id="UP000724874"/>
    </source>
</evidence>
<dbReference type="OrthoDB" id="497927at2759"/>
<dbReference type="Proteomes" id="UP000724874">
    <property type="component" value="Unassembled WGS sequence"/>
</dbReference>
<dbReference type="InterPro" id="IPR011611">
    <property type="entry name" value="PfkB_dom"/>
</dbReference>
<proteinExistence type="predicted"/>
<protein>
    <submittedName>
        <fullName evidence="2">Ribokinase-like protein</fullName>
    </submittedName>
</protein>
<gene>
    <name evidence="2" type="ORF">CPB84DRAFT_1679634</name>
</gene>
<comment type="caution">
    <text evidence="2">The sequence shown here is derived from an EMBL/GenBank/DDBJ whole genome shotgun (WGS) entry which is preliminary data.</text>
</comment>
<dbReference type="SUPFAM" id="SSF53613">
    <property type="entry name" value="Ribokinase-like"/>
    <property type="match status" value="1"/>
</dbReference>
<dbReference type="Pfam" id="PF00294">
    <property type="entry name" value="PfkB"/>
    <property type="match status" value="1"/>
</dbReference>